<proteinExistence type="predicted"/>
<feature type="signal peptide" evidence="1">
    <location>
        <begin position="1"/>
        <end position="20"/>
    </location>
</feature>
<sequence length="265" mass="27971">MMKRILVSAALVAFPLAAPAQVPGDLVSGQMRTGWRTATGTHMAALDLRLQEGWKTYWRAPGDAGIPPHFDWAGSENLGSVAFHWPVPDVFDQNGLRSVGYHDALVLPMEVTPLDPTKPVLLRAKVDLGICEAICMPVSLRFEALLPDRGGPDPEIARALDQQPRPAAAAGLTSARCDVEPIRDGLRLTAALAVPSLGPDETAVIEVADGGVWVSETILARSGGALTAKADLVAESGAPFALNRSDIRITLLSGGRGYELEGCPG</sequence>
<evidence type="ECO:0000313" key="4">
    <source>
        <dbReference type="Proteomes" id="UP001597353"/>
    </source>
</evidence>
<dbReference type="EMBL" id="JBHUGH010000009">
    <property type="protein sequence ID" value="MFD1912699.1"/>
    <property type="molecule type" value="Genomic_DNA"/>
</dbReference>
<keyword evidence="1" id="KW-0732">Signal</keyword>
<keyword evidence="4" id="KW-1185">Reference proteome</keyword>
<name>A0ABW4S5K0_9RHOB</name>
<dbReference type="Pfam" id="PF11412">
    <property type="entry name" value="DsbD_N"/>
    <property type="match status" value="1"/>
</dbReference>
<gene>
    <name evidence="3" type="ORF">ACFSGJ_10810</name>
</gene>
<evidence type="ECO:0000313" key="3">
    <source>
        <dbReference type="EMBL" id="MFD1912699.1"/>
    </source>
</evidence>
<comment type="caution">
    <text evidence="3">The sequence shown here is derived from an EMBL/GenBank/DDBJ whole genome shotgun (WGS) entry which is preliminary data.</text>
</comment>
<evidence type="ECO:0000259" key="2">
    <source>
        <dbReference type="Pfam" id="PF11412"/>
    </source>
</evidence>
<evidence type="ECO:0000256" key="1">
    <source>
        <dbReference type="SAM" id="SignalP"/>
    </source>
</evidence>
<accession>A0ABW4S5K0</accession>
<dbReference type="InterPro" id="IPR028250">
    <property type="entry name" value="DsbDN"/>
</dbReference>
<feature type="domain" description="Thiol:disulfide interchange protein DsbD N-terminal" evidence="2">
    <location>
        <begin position="38"/>
        <end position="145"/>
    </location>
</feature>
<dbReference type="Proteomes" id="UP001597353">
    <property type="component" value="Unassembled WGS sequence"/>
</dbReference>
<organism evidence="3 4">
    <name type="scientific">Halodurantibacterium flavum</name>
    <dbReference type="NCBI Taxonomy" id="1382802"/>
    <lineage>
        <taxon>Bacteria</taxon>
        <taxon>Pseudomonadati</taxon>
        <taxon>Pseudomonadota</taxon>
        <taxon>Alphaproteobacteria</taxon>
        <taxon>Rhodobacterales</taxon>
        <taxon>Paracoccaceae</taxon>
        <taxon>Halodurantibacterium</taxon>
    </lineage>
</organism>
<protein>
    <submittedName>
        <fullName evidence="3">Protein-disulfide reductase DsbD domain-containing protein</fullName>
    </submittedName>
</protein>
<dbReference type="RefSeq" id="WP_390261425.1">
    <property type="nucleotide sequence ID" value="NZ_JBHUGH010000009.1"/>
</dbReference>
<feature type="chain" id="PRO_5045890512" evidence="1">
    <location>
        <begin position="21"/>
        <end position="265"/>
    </location>
</feature>
<reference evidence="4" key="1">
    <citation type="journal article" date="2019" name="Int. J. Syst. Evol. Microbiol.">
        <title>The Global Catalogue of Microorganisms (GCM) 10K type strain sequencing project: providing services to taxonomists for standard genome sequencing and annotation.</title>
        <authorList>
            <consortium name="The Broad Institute Genomics Platform"/>
            <consortium name="The Broad Institute Genome Sequencing Center for Infectious Disease"/>
            <person name="Wu L."/>
            <person name="Ma J."/>
        </authorList>
    </citation>
    <scope>NUCLEOTIDE SEQUENCE [LARGE SCALE GENOMIC DNA]</scope>
    <source>
        <strain evidence="4">CGMCC 4.7242</strain>
    </source>
</reference>